<accession>A0ABN2TIX4</accession>
<protein>
    <submittedName>
        <fullName evidence="2">Uncharacterized protein</fullName>
    </submittedName>
</protein>
<dbReference type="Proteomes" id="UP001501585">
    <property type="component" value="Unassembled WGS sequence"/>
</dbReference>
<sequence length="79" mass="8248">MDPSLVPELLELGAPVLAVLAASARLLAAASVLGFRLARYAYLVRGARVVEVPPLPEAALKHAAVFRSHTIGLLLVAPP</sequence>
<dbReference type="EMBL" id="BAAAPC010000022">
    <property type="protein sequence ID" value="GAA2011183.1"/>
    <property type="molecule type" value="Genomic_DNA"/>
</dbReference>
<comment type="caution">
    <text evidence="2">The sequence shown here is derived from an EMBL/GenBank/DDBJ whole genome shotgun (WGS) entry which is preliminary data.</text>
</comment>
<name>A0ABN2TIX4_9ACTN</name>
<reference evidence="3" key="1">
    <citation type="journal article" date="2019" name="Int. J. Syst. Evol. Microbiol.">
        <title>The Global Catalogue of Microorganisms (GCM) 10K type strain sequencing project: providing services to taxonomists for standard genome sequencing and annotation.</title>
        <authorList>
            <consortium name="The Broad Institute Genomics Platform"/>
            <consortium name="The Broad Institute Genome Sequencing Center for Infectious Disease"/>
            <person name="Wu L."/>
            <person name="Ma J."/>
        </authorList>
    </citation>
    <scope>NUCLEOTIDE SEQUENCE [LARGE SCALE GENOMIC DNA]</scope>
    <source>
        <strain evidence="3">JCM 15313</strain>
    </source>
</reference>
<evidence type="ECO:0000256" key="1">
    <source>
        <dbReference type="SAM" id="Phobius"/>
    </source>
</evidence>
<evidence type="ECO:0000313" key="3">
    <source>
        <dbReference type="Proteomes" id="UP001501585"/>
    </source>
</evidence>
<organism evidence="2 3">
    <name type="scientific">Nocardiopsis rhodophaea</name>
    <dbReference type="NCBI Taxonomy" id="280238"/>
    <lineage>
        <taxon>Bacteria</taxon>
        <taxon>Bacillati</taxon>
        <taxon>Actinomycetota</taxon>
        <taxon>Actinomycetes</taxon>
        <taxon>Streptosporangiales</taxon>
        <taxon>Nocardiopsidaceae</taxon>
        <taxon>Nocardiopsis</taxon>
    </lineage>
</organism>
<proteinExistence type="predicted"/>
<evidence type="ECO:0000313" key="2">
    <source>
        <dbReference type="EMBL" id="GAA2011183.1"/>
    </source>
</evidence>
<keyword evidence="1" id="KW-1133">Transmembrane helix</keyword>
<keyword evidence="1" id="KW-0472">Membrane</keyword>
<keyword evidence="3" id="KW-1185">Reference proteome</keyword>
<keyword evidence="1" id="KW-0812">Transmembrane</keyword>
<gene>
    <name evidence="2" type="ORF">GCM10009799_44300</name>
</gene>
<feature type="transmembrane region" description="Helical" evidence="1">
    <location>
        <begin position="12"/>
        <end position="35"/>
    </location>
</feature>
<dbReference type="RefSeq" id="WP_344164925.1">
    <property type="nucleotide sequence ID" value="NZ_BAAAPC010000022.1"/>
</dbReference>